<name>A0A942TID8_9BACI</name>
<dbReference type="GO" id="GO:0016853">
    <property type="term" value="F:isomerase activity"/>
    <property type="evidence" value="ECO:0007669"/>
    <property type="project" value="UniProtKB-KW"/>
</dbReference>
<dbReference type="Pfam" id="PF01261">
    <property type="entry name" value="AP_endonuc_2"/>
    <property type="match status" value="1"/>
</dbReference>
<evidence type="ECO:0000313" key="3">
    <source>
        <dbReference type="Proteomes" id="UP000682713"/>
    </source>
</evidence>
<keyword evidence="2" id="KW-0413">Isomerase</keyword>
<dbReference type="SUPFAM" id="SSF51658">
    <property type="entry name" value="Xylose isomerase-like"/>
    <property type="match status" value="1"/>
</dbReference>
<feature type="domain" description="Xylose isomerase-like TIM barrel" evidence="1">
    <location>
        <begin position="25"/>
        <end position="271"/>
    </location>
</feature>
<dbReference type="InterPro" id="IPR013022">
    <property type="entry name" value="Xyl_isomerase-like_TIM-brl"/>
</dbReference>
<accession>A0A942TID8</accession>
<comment type="caution">
    <text evidence="2">The sequence shown here is derived from an EMBL/GenBank/DDBJ whole genome shotgun (WGS) entry which is preliminary data.</text>
</comment>
<keyword evidence="3" id="KW-1185">Reference proteome</keyword>
<sequence length="292" mass="33003">MKIGLSTYSLLNALNTGEMDVLDVVQWIADNGGEHMEIVPYGFTLVDNLELADAVRDKAASVGIELSNYSLPANFVQETKEEFNAEVERLKTHVDLIHRMGIKHMRHDVTSFTLPPEKITIEWFEKSLPLIVEGSRQIADYAAQFGITTTIENHGQCVQASDRVQRVLFAVDRSNFKTTLDVGNFLCVDEDPIVGVKKNLPFASLVHFKDFYIRPYYEDPGDGDWFKSANGNFLRGSIVGQGDIKIREIVKLVKKSGYDGYITVEFEGMEDCKVGSKIGMDNLRRFWNEVHE</sequence>
<gene>
    <name evidence="2" type="ORF">KHA93_00840</name>
</gene>
<dbReference type="Proteomes" id="UP000682713">
    <property type="component" value="Unassembled WGS sequence"/>
</dbReference>
<dbReference type="Gene3D" id="3.20.20.150">
    <property type="entry name" value="Divalent-metal-dependent TIM barrel enzymes"/>
    <property type="match status" value="1"/>
</dbReference>
<dbReference type="AlphaFoldDB" id="A0A942TID8"/>
<evidence type="ECO:0000313" key="2">
    <source>
        <dbReference type="EMBL" id="MBS4198205.1"/>
    </source>
</evidence>
<dbReference type="PANTHER" id="PTHR12110:SF53">
    <property type="entry name" value="BLR5974 PROTEIN"/>
    <property type="match status" value="1"/>
</dbReference>
<dbReference type="InterPro" id="IPR036237">
    <property type="entry name" value="Xyl_isomerase-like_sf"/>
</dbReference>
<dbReference type="RefSeq" id="WP_213108986.1">
    <property type="nucleotide sequence ID" value="NZ_JAGYPJ010000001.1"/>
</dbReference>
<evidence type="ECO:0000259" key="1">
    <source>
        <dbReference type="Pfam" id="PF01261"/>
    </source>
</evidence>
<dbReference type="InterPro" id="IPR050312">
    <property type="entry name" value="IolE/XylAMocC-like"/>
</dbReference>
<protein>
    <submittedName>
        <fullName evidence="2">Sugar phosphate isomerase/epimerase</fullName>
    </submittedName>
</protein>
<dbReference type="EMBL" id="JAGYPJ010000001">
    <property type="protein sequence ID" value="MBS4198205.1"/>
    <property type="molecule type" value="Genomic_DNA"/>
</dbReference>
<proteinExistence type="predicted"/>
<dbReference type="PANTHER" id="PTHR12110">
    <property type="entry name" value="HYDROXYPYRUVATE ISOMERASE"/>
    <property type="match status" value="1"/>
</dbReference>
<organism evidence="2 3">
    <name type="scientific">Lederbergia citrisecunda</name>
    <dbReference type="NCBI Taxonomy" id="2833583"/>
    <lineage>
        <taxon>Bacteria</taxon>
        <taxon>Bacillati</taxon>
        <taxon>Bacillota</taxon>
        <taxon>Bacilli</taxon>
        <taxon>Bacillales</taxon>
        <taxon>Bacillaceae</taxon>
        <taxon>Lederbergia</taxon>
    </lineage>
</organism>
<reference evidence="2 3" key="1">
    <citation type="submission" date="2021-05" db="EMBL/GenBank/DDBJ databases">
        <title>Novel Bacillus species.</title>
        <authorList>
            <person name="Liu G."/>
        </authorList>
    </citation>
    <scope>NUCLEOTIDE SEQUENCE [LARGE SCALE GENOMIC DNA]</scope>
    <source>
        <strain evidence="2 3">FJAT-49732</strain>
    </source>
</reference>